<feature type="region of interest" description="Disordered" evidence="9">
    <location>
        <begin position="447"/>
        <end position="471"/>
    </location>
</feature>
<keyword evidence="11" id="KW-1185">Reference proteome</keyword>
<keyword evidence="8" id="KW-0010">Activator</keyword>
<protein>
    <recommendedName>
        <fullName evidence="3 8">Mediator of RNA polymerase II transcription subunit 17</fullName>
    </recommendedName>
    <alternativeName>
        <fullName evidence="7 8">Mediator complex subunit 17</fullName>
    </alternativeName>
</protein>
<comment type="function">
    <text evidence="8">Component of the Mediator complex, a coactivator involved in the regulated transcription of nearly all RNA polymerase II-dependent genes. Mediator functions as a bridge to convey information from gene-specific regulatory proteins to the basal RNA polymerase II transcription machinery. Mediator is recruited to promoters by direct interactions with regulatory proteins and serves as a scaffold for the assembly of a functional preinitiation complex with RNA polymerase II and the general transcription factors.</text>
</comment>
<evidence type="ECO:0000256" key="1">
    <source>
        <dbReference type="ARBA" id="ARBA00004123"/>
    </source>
</evidence>
<feature type="region of interest" description="Disordered" evidence="9">
    <location>
        <begin position="146"/>
        <end position="190"/>
    </location>
</feature>
<evidence type="ECO:0000256" key="4">
    <source>
        <dbReference type="ARBA" id="ARBA00023015"/>
    </source>
</evidence>
<keyword evidence="4 8" id="KW-0805">Transcription regulation</keyword>
<feature type="compositionally biased region" description="Low complexity" evidence="9">
    <location>
        <begin position="458"/>
        <end position="471"/>
    </location>
</feature>
<evidence type="ECO:0000313" key="11">
    <source>
        <dbReference type="Proteomes" id="UP000279236"/>
    </source>
</evidence>
<dbReference type="Pfam" id="PF10156">
    <property type="entry name" value="Med17"/>
    <property type="match status" value="1"/>
</dbReference>
<dbReference type="GO" id="GO:0003712">
    <property type="term" value="F:transcription coregulator activity"/>
    <property type="evidence" value="ECO:0007669"/>
    <property type="project" value="InterPro"/>
</dbReference>
<accession>A0A427Y0C5</accession>
<dbReference type="PANTHER" id="PTHR13114">
    <property type="entry name" value="MEDIATOR OF RNA POLYMERASE II TRANSCRIPTION SUBUNIT 17"/>
    <property type="match status" value="1"/>
</dbReference>
<evidence type="ECO:0000256" key="9">
    <source>
        <dbReference type="SAM" id="MobiDB-lite"/>
    </source>
</evidence>
<dbReference type="STRING" id="105984.A0A427Y0C5"/>
<organism evidence="10 11">
    <name type="scientific">Apiotrichum porosum</name>
    <dbReference type="NCBI Taxonomy" id="105984"/>
    <lineage>
        <taxon>Eukaryota</taxon>
        <taxon>Fungi</taxon>
        <taxon>Dikarya</taxon>
        <taxon>Basidiomycota</taxon>
        <taxon>Agaricomycotina</taxon>
        <taxon>Tremellomycetes</taxon>
        <taxon>Trichosporonales</taxon>
        <taxon>Trichosporonaceae</taxon>
        <taxon>Apiotrichum</taxon>
    </lineage>
</organism>
<sequence length="677" mass="72064">MEPNGASSTSSPFTGVSVAVDAYTLDTATAIRRLKTIEADGTLTYDEPKPPRAKRTEALERIWNEYPNGLLDLKEETLRLADPSTEYGADKEGEDDAAAEEREKGELMTADEMENLRSEVYANLNEARNELWFILELAKTLAAGANITADPPPEPIPSAPTAKKGKQQQTKGVSVAASAAGSVPPPSTAAEAEAPILPAGTFSTTPSAAPARSDVETAVGLELALAARQQALDDCAALIDAAVDELQLMNKASEHWSTDVRDLRLGDEGKGQWAVVPKPDFARTGTDAKDVVIPYALDEAPPGLHSRSLAAFDLDPRKADTLAFGSRSFHRLRVLYRMGGSGGVHCASTAYRADDESERGVRATIEAAQLETIDEDLFNELRVEAARMDSLIEPQSIGLLVGRNKLTFQMYDTRETPSPNAEVSPLCDAVLSFARMGLLHTYQRRKQRLVEPQPPSAPTAGQNQPAPAQQSQQPTILLPIIHLFQFHAAIRGVRPSLSNIEDILVGAGLNAALVERHSAEGNSDAVYGLLAGRAKVDVLGAVFSLEVAGCAGITINVTAPSTINVSTPRATFPLRDLDAVSGIVTDALSSQLSRFAYDTVLASADEAAGIFFDELDGIVIAGSLGALDISLPAPYTHLRASVDSDVIAPYDSRDAGHSFVDWLGDLARAVPAIDGEA</sequence>
<evidence type="ECO:0000256" key="5">
    <source>
        <dbReference type="ARBA" id="ARBA00023163"/>
    </source>
</evidence>
<evidence type="ECO:0000256" key="7">
    <source>
        <dbReference type="ARBA" id="ARBA00032014"/>
    </source>
</evidence>
<keyword evidence="5 8" id="KW-0804">Transcription</keyword>
<evidence type="ECO:0000256" key="3">
    <source>
        <dbReference type="ARBA" id="ARBA00019610"/>
    </source>
</evidence>
<comment type="caution">
    <text evidence="10">The sequence shown here is derived from an EMBL/GenBank/DDBJ whole genome shotgun (WGS) entry which is preliminary data.</text>
</comment>
<gene>
    <name evidence="8" type="primary">MED17</name>
    <name evidence="10" type="ORF">EHS24_006083</name>
</gene>
<evidence type="ECO:0000256" key="6">
    <source>
        <dbReference type="ARBA" id="ARBA00023242"/>
    </source>
</evidence>
<reference evidence="10 11" key="1">
    <citation type="submission" date="2018-11" db="EMBL/GenBank/DDBJ databases">
        <title>Genome sequence of Apiotrichum porosum DSM 27194.</title>
        <authorList>
            <person name="Aliyu H."/>
            <person name="Gorte O."/>
            <person name="Ochsenreither K."/>
        </authorList>
    </citation>
    <scope>NUCLEOTIDE SEQUENCE [LARGE SCALE GENOMIC DNA]</scope>
    <source>
        <strain evidence="10 11">DSM 27194</strain>
    </source>
</reference>
<dbReference type="OrthoDB" id="10251234at2759"/>
<comment type="subcellular location">
    <subcellularLocation>
        <location evidence="1 8">Nucleus</location>
    </subcellularLocation>
</comment>
<comment type="similarity">
    <text evidence="2 8">Belongs to the Mediator complex subunit 17 family.</text>
</comment>
<dbReference type="AlphaFoldDB" id="A0A427Y0C5"/>
<evidence type="ECO:0000256" key="2">
    <source>
        <dbReference type="ARBA" id="ARBA00005635"/>
    </source>
</evidence>
<evidence type="ECO:0000256" key="8">
    <source>
        <dbReference type="RuleBase" id="RU364140"/>
    </source>
</evidence>
<dbReference type="InterPro" id="IPR019313">
    <property type="entry name" value="Mediator_Med17"/>
</dbReference>
<dbReference type="PANTHER" id="PTHR13114:SF7">
    <property type="entry name" value="MEDIATOR OF RNA POLYMERASE II TRANSCRIPTION SUBUNIT 17"/>
    <property type="match status" value="1"/>
</dbReference>
<name>A0A427Y0C5_9TREE</name>
<dbReference type="GO" id="GO:0016592">
    <property type="term" value="C:mediator complex"/>
    <property type="evidence" value="ECO:0007669"/>
    <property type="project" value="InterPro"/>
</dbReference>
<dbReference type="GO" id="GO:0070847">
    <property type="term" value="C:core mediator complex"/>
    <property type="evidence" value="ECO:0007669"/>
    <property type="project" value="TreeGrafter"/>
</dbReference>
<evidence type="ECO:0000313" key="10">
    <source>
        <dbReference type="EMBL" id="RSH84561.1"/>
    </source>
</evidence>
<feature type="compositionally biased region" description="Low complexity" evidence="9">
    <location>
        <begin position="167"/>
        <end position="190"/>
    </location>
</feature>
<comment type="subunit">
    <text evidence="8">Component of the Mediator complex.</text>
</comment>
<keyword evidence="6 8" id="KW-0539">Nucleus</keyword>
<proteinExistence type="inferred from homology"/>
<dbReference type="Proteomes" id="UP000279236">
    <property type="component" value="Unassembled WGS sequence"/>
</dbReference>
<dbReference type="GO" id="GO:0006357">
    <property type="term" value="P:regulation of transcription by RNA polymerase II"/>
    <property type="evidence" value="ECO:0007669"/>
    <property type="project" value="InterPro"/>
</dbReference>
<dbReference type="EMBL" id="RSCE01000003">
    <property type="protein sequence ID" value="RSH84561.1"/>
    <property type="molecule type" value="Genomic_DNA"/>
</dbReference>